<dbReference type="AlphaFoldDB" id="A0A9D4KRQ5"/>
<dbReference type="PROSITE" id="PS50222">
    <property type="entry name" value="EF_HAND_2"/>
    <property type="match status" value="1"/>
</dbReference>
<dbReference type="InterPro" id="IPR011992">
    <property type="entry name" value="EF-hand-dom_pair"/>
</dbReference>
<gene>
    <name evidence="2" type="ORF">DPMN_086567</name>
</gene>
<proteinExistence type="predicted"/>
<name>A0A9D4KRQ5_DREPO</name>
<protein>
    <recommendedName>
        <fullName evidence="1">EF-hand domain-containing protein</fullName>
    </recommendedName>
</protein>
<evidence type="ECO:0000313" key="2">
    <source>
        <dbReference type="EMBL" id="KAH3844309.1"/>
    </source>
</evidence>
<organism evidence="2 3">
    <name type="scientific">Dreissena polymorpha</name>
    <name type="common">Zebra mussel</name>
    <name type="synonym">Mytilus polymorpha</name>
    <dbReference type="NCBI Taxonomy" id="45954"/>
    <lineage>
        <taxon>Eukaryota</taxon>
        <taxon>Metazoa</taxon>
        <taxon>Spiralia</taxon>
        <taxon>Lophotrochozoa</taxon>
        <taxon>Mollusca</taxon>
        <taxon>Bivalvia</taxon>
        <taxon>Autobranchia</taxon>
        <taxon>Heteroconchia</taxon>
        <taxon>Euheterodonta</taxon>
        <taxon>Imparidentia</taxon>
        <taxon>Neoheterodontei</taxon>
        <taxon>Myida</taxon>
        <taxon>Dreissenoidea</taxon>
        <taxon>Dreissenidae</taxon>
        <taxon>Dreissena</taxon>
    </lineage>
</organism>
<dbReference type="GO" id="GO:0005509">
    <property type="term" value="F:calcium ion binding"/>
    <property type="evidence" value="ECO:0007669"/>
    <property type="project" value="InterPro"/>
</dbReference>
<dbReference type="InterPro" id="IPR002048">
    <property type="entry name" value="EF_hand_dom"/>
</dbReference>
<evidence type="ECO:0000313" key="3">
    <source>
        <dbReference type="Proteomes" id="UP000828390"/>
    </source>
</evidence>
<dbReference type="Proteomes" id="UP000828390">
    <property type="component" value="Unassembled WGS sequence"/>
</dbReference>
<evidence type="ECO:0000259" key="1">
    <source>
        <dbReference type="PROSITE" id="PS50222"/>
    </source>
</evidence>
<comment type="caution">
    <text evidence="2">The sequence shown here is derived from an EMBL/GenBank/DDBJ whole genome shotgun (WGS) entry which is preliminary data.</text>
</comment>
<dbReference type="EMBL" id="JAIWYP010000003">
    <property type="protein sequence ID" value="KAH3844309.1"/>
    <property type="molecule type" value="Genomic_DNA"/>
</dbReference>
<keyword evidence="3" id="KW-1185">Reference proteome</keyword>
<dbReference type="SUPFAM" id="SSF47473">
    <property type="entry name" value="EF-hand"/>
    <property type="match status" value="1"/>
</dbReference>
<reference evidence="2" key="2">
    <citation type="submission" date="2020-11" db="EMBL/GenBank/DDBJ databases">
        <authorList>
            <person name="McCartney M.A."/>
            <person name="Auch B."/>
            <person name="Kono T."/>
            <person name="Mallez S."/>
            <person name="Becker A."/>
            <person name="Gohl D.M."/>
            <person name="Silverstein K.A.T."/>
            <person name="Koren S."/>
            <person name="Bechman K.B."/>
            <person name="Herman A."/>
            <person name="Abrahante J.E."/>
            <person name="Garbe J."/>
        </authorList>
    </citation>
    <scope>NUCLEOTIDE SEQUENCE</scope>
    <source>
        <strain evidence="2">Duluth1</strain>
        <tissue evidence="2">Whole animal</tissue>
    </source>
</reference>
<accession>A0A9D4KRQ5</accession>
<feature type="domain" description="EF-hand" evidence="1">
    <location>
        <begin position="29"/>
        <end position="64"/>
    </location>
</feature>
<reference evidence="2" key="1">
    <citation type="journal article" date="2019" name="bioRxiv">
        <title>The Genome of the Zebra Mussel, Dreissena polymorpha: A Resource for Invasive Species Research.</title>
        <authorList>
            <person name="McCartney M.A."/>
            <person name="Auch B."/>
            <person name="Kono T."/>
            <person name="Mallez S."/>
            <person name="Zhang Y."/>
            <person name="Obille A."/>
            <person name="Becker A."/>
            <person name="Abrahante J.E."/>
            <person name="Garbe J."/>
            <person name="Badalamenti J.P."/>
            <person name="Herman A."/>
            <person name="Mangelson H."/>
            <person name="Liachko I."/>
            <person name="Sullivan S."/>
            <person name="Sone E.D."/>
            <person name="Koren S."/>
            <person name="Silverstein K.A.T."/>
            <person name="Beckman K.B."/>
            <person name="Gohl D.M."/>
        </authorList>
    </citation>
    <scope>NUCLEOTIDE SEQUENCE</scope>
    <source>
        <strain evidence="2">Duluth1</strain>
        <tissue evidence="2">Whole animal</tissue>
    </source>
</reference>
<sequence length="64" mass="7444">MIDLYYIGNQELDFDEFCELMSKTKKDVTSYKAIEEAFKVFDKEGKGRLSITFVLLAFSCLCEK</sequence>
<dbReference type="Gene3D" id="1.10.238.10">
    <property type="entry name" value="EF-hand"/>
    <property type="match status" value="1"/>
</dbReference>